<proteinExistence type="predicted"/>
<dbReference type="SUPFAM" id="SSF47598">
    <property type="entry name" value="Ribbon-helix-helix"/>
    <property type="match status" value="1"/>
</dbReference>
<evidence type="ECO:0000256" key="1">
    <source>
        <dbReference type="SAM" id="MobiDB-lite"/>
    </source>
</evidence>
<dbReference type="RefSeq" id="WP_157396632.1">
    <property type="nucleotide sequence ID" value="NZ_WSEL01000003.1"/>
</dbReference>
<protein>
    <submittedName>
        <fullName evidence="3">CopG family transcriptional regulator</fullName>
    </submittedName>
</protein>
<evidence type="ECO:0000313" key="3">
    <source>
        <dbReference type="EMBL" id="MVQ28537.1"/>
    </source>
</evidence>
<reference evidence="3 4" key="1">
    <citation type="submission" date="2019-12" db="EMBL/GenBank/DDBJ databases">
        <authorList>
            <person name="Huq M.A."/>
        </authorList>
    </citation>
    <scope>NUCLEOTIDE SEQUENCE [LARGE SCALE GENOMIC DNA]</scope>
    <source>
        <strain evidence="3 4">MAH-25</strain>
    </source>
</reference>
<gene>
    <name evidence="3" type="ORF">GON04_03715</name>
</gene>
<name>A0A6N8INV5_9BURK</name>
<dbReference type="InterPro" id="IPR045559">
    <property type="entry name" value="RHH_9"/>
</dbReference>
<dbReference type="InterPro" id="IPR010985">
    <property type="entry name" value="Ribbon_hlx_hlx"/>
</dbReference>
<feature type="compositionally biased region" description="Low complexity" evidence="1">
    <location>
        <begin position="48"/>
        <end position="63"/>
    </location>
</feature>
<evidence type="ECO:0000259" key="2">
    <source>
        <dbReference type="Pfam" id="PF19839"/>
    </source>
</evidence>
<dbReference type="InterPro" id="IPR013321">
    <property type="entry name" value="Arc_rbn_hlx_hlx"/>
</dbReference>
<evidence type="ECO:0000313" key="4">
    <source>
        <dbReference type="Proteomes" id="UP000469385"/>
    </source>
</evidence>
<dbReference type="Gene3D" id="1.10.1220.10">
    <property type="entry name" value="Met repressor-like"/>
    <property type="match status" value="1"/>
</dbReference>
<dbReference type="Pfam" id="PF19839">
    <property type="entry name" value="RHH_9"/>
    <property type="match status" value="1"/>
</dbReference>
<dbReference type="GO" id="GO:0006355">
    <property type="term" value="P:regulation of DNA-templated transcription"/>
    <property type="evidence" value="ECO:0007669"/>
    <property type="project" value="InterPro"/>
</dbReference>
<feature type="domain" description="Ribbon-helix-helix protein RHH" evidence="2">
    <location>
        <begin position="1"/>
        <end position="47"/>
    </location>
</feature>
<sequence length="69" mass="7885">MENKTARLTVLIDPARKAAFEKLCYSQDMTPSQVMRRLIREWMEQHAPMAPAAARKPIPIRGPAPRKRG</sequence>
<accession>A0A6N8INV5</accession>
<dbReference type="Proteomes" id="UP000469385">
    <property type="component" value="Unassembled WGS sequence"/>
</dbReference>
<organism evidence="3 4">
    <name type="scientific">Ramlibacter pinisoli</name>
    <dbReference type="NCBI Taxonomy" id="2682844"/>
    <lineage>
        <taxon>Bacteria</taxon>
        <taxon>Pseudomonadati</taxon>
        <taxon>Pseudomonadota</taxon>
        <taxon>Betaproteobacteria</taxon>
        <taxon>Burkholderiales</taxon>
        <taxon>Comamonadaceae</taxon>
        <taxon>Ramlibacter</taxon>
    </lineage>
</organism>
<dbReference type="AlphaFoldDB" id="A0A6N8INV5"/>
<feature type="region of interest" description="Disordered" evidence="1">
    <location>
        <begin position="48"/>
        <end position="69"/>
    </location>
</feature>
<comment type="caution">
    <text evidence="3">The sequence shown here is derived from an EMBL/GenBank/DDBJ whole genome shotgun (WGS) entry which is preliminary data.</text>
</comment>
<keyword evidence="4" id="KW-1185">Reference proteome</keyword>
<dbReference type="EMBL" id="WSEL01000003">
    <property type="protein sequence ID" value="MVQ28537.1"/>
    <property type="molecule type" value="Genomic_DNA"/>
</dbReference>